<reference evidence="2" key="1">
    <citation type="submission" date="2016-11" db="UniProtKB">
        <authorList>
            <consortium name="WormBaseParasite"/>
        </authorList>
    </citation>
    <scope>IDENTIFICATION</scope>
</reference>
<sequence>MPYCFIALLHYLRRNLTKAPFCSVPAKVKKAARPPCAQPRSSRT</sequence>
<accession>A0A1I8JDH2</accession>
<proteinExistence type="predicted"/>
<evidence type="ECO:0000313" key="1">
    <source>
        <dbReference type="Proteomes" id="UP000095280"/>
    </source>
</evidence>
<name>A0A1I8JDH2_9PLAT</name>
<protein>
    <submittedName>
        <fullName evidence="2">Uncharacterized protein</fullName>
    </submittedName>
</protein>
<evidence type="ECO:0000313" key="2">
    <source>
        <dbReference type="WBParaSite" id="maker-uti_cns_0046829-snap-gene-0.6-mRNA-1"/>
    </source>
</evidence>
<organism evidence="1 2">
    <name type="scientific">Macrostomum lignano</name>
    <dbReference type="NCBI Taxonomy" id="282301"/>
    <lineage>
        <taxon>Eukaryota</taxon>
        <taxon>Metazoa</taxon>
        <taxon>Spiralia</taxon>
        <taxon>Lophotrochozoa</taxon>
        <taxon>Platyhelminthes</taxon>
        <taxon>Rhabditophora</taxon>
        <taxon>Macrostomorpha</taxon>
        <taxon>Macrostomida</taxon>
        <taxon>Macrostomidae</taxon>
        <taxon>Macrostomum</taxon>
    </lineage>
</organism>
<dbReference type="WBParaSite" id="maker-uti_cns_0046829-snap-gene-0.6-mRNA-1">
    <property type="protein sequence ID" value="maker-uti_cns_0046829-snap-gene-0.6-mRNA-1"/>
    <property type="gene ID" value="maker-uti_cns_0046829-snap-gene-0.6"/>
</dbReference>
<dbReference type="AlphaFoldDB" id="A0A1I8JDH2"/>
<dbReference type="Proteomes" id="UP000095280">
    <property type="component" value="Unplaced"/>
</dbReference>
<keyword evidence="1" id="KW-1185">Reference proteome</keyword>